<comment type="caution">
    <text evidence="1">The sequence shown here is derived from an EMBL/GenBank/DDBJ whole genome shotgun (WGS) entry which is preliminary data.</text>
</comment>
<dbReference type="RefSeq" id="WP_381349835.1">
    <property type="nucleotide sequence ID" value="NZ_JBHMCY010000079.1"/>
</dbReference>
<keyword evidence="2" id="KW-1185">Reference proteome</keyword>
<organism evidence="1 2">
    <name type="scientific">Streptomyces cinereospinus</name>
    <dbReference type="NCBI Taxonomy" id="285561"/>
    <lineage>
        <taxon>Bacteria</taxon>
        <taxon>Bacillati</taxon>
        <taxon>Actinomycetota</taxon>
        <taxon>Actinomycetes</taxon>
        <taxon>Kitasatosporales</taxon>
        <taxon>Streptomycetaceae</taxon>
        <taxon>Streptomyces</taxon>
    </lineage>
</organism>
<evidence type="ECO:0000313" key="2">
    <source>
        <dbReference type="Proteomes" id="UP001589709"/>
    </source>
</evidence>
<accession>A0ABV5N959</accession>
<proteinExistence type="predicted"/>
<protein>
    <recommendedName>
        <fullName evidence="3">DUF3224 domain-containing protein</fullName>
    </recommendedName>
</protein>
<dbReference type="Proteomes" id="UP001589709">
    <property type="component" value="Unassembled WGS sequence"/>
</dbReference>
<dbReference type="EMBL" id="JBHMCY010000079">
    <property type="protein sequence ID" value="MFB9466791.1"/>
    <property type="molecule type" value="Genomic_DNA"/>
</dbReference>
<evidence type="ECO:0008006" key="3">
    <source>
        <dbReference type="Google" id="ProtNLM"/>
    </source>
</evidence>
<sequence>MATTGSGRIEVREGGAFHGEFHLSDGTEVECVGSVGASSLPAFETSEASITYENAPEGATFLTGAVGRDAIDLAMNGGSVKLTGKLLHSLEDRHAVVGHAELRLPSK</sequence>
<gene>
    <name evidence="1" type="ORF">ACFF45_29875</name>
</gene>
<name>A0ABV5N959_9ACTN</name>
<evidence type="ECO:0000313" key="1">
    <source>
        <dbReference type="EMBL" id="MFB9466791.1"/>
    </source>
</evidence>
<reference evidence="1 2" key="1">
    <citation type="submission" date="2024-09" db="EMBL/GenBank/DDBJ databases">
        <authorList>
            <person name="Sun Q."/>
            <person name="Mori K."/>
        </authorList>
    </citation>
    <scope>NUCLEOTIDE SEQUENCE [LARGE SCALE GENOMIC DNA]</scope>
    <source>
        <strain evidence="1 2">JCM 6917</strain>
    </source>
</reference>